<organism evidence="1">
    <name type="scientific">Sedimenticola thiotaurini</name>
    <dbReference type="NCBI Taxonomy" id="1543721"/>
    <lineage>
        <taxon>Bacteria</taxon>
        <taxon>Pseudomonadati</taxon>
        <taxon>Pseudomonadota</taxon>
        <taxon>Gammaproteobacteria</taxon>
        <taxon>Chromatiales</taxon>
        <taxon>Sedimenticolaceae</taxon>
        <taxon>Sedimenticola</taxon>
    </lineage>
</organism>
<gene>
    <name evidence="1" type="ORF">ENI96_15115</name>
</gene>
<name>A0A831RR63_9GAMM</name>
<protein>
    <submittedName>
        <fullName evidence="1">Uncharacterized protein</fullName>
    </submittedName>
</protein>
<accession>A0A831RR63</accession>
<proteinExistence type="predicted"/>
<dbReference type="Proteomes" id="UP000886251">
    <property type="component" value="Unassembled WGS sequence"/>
</dbReference>
<evidence type="ECO:0000313" key="1">
    <source>
        <dbReference type="EMBL" id="HEB97751.1"/>
    </source>
</evidence>
<sequence>MGIQLEALAEDGWFRDQARVIRVEPVTRRVPVLLNRRVCGPAMEREPVAASIGEDIRRQRQRWERGRCRPLQETVYRDRIDGYRVTYRYAGRTVTTTLDHDPGSELSLEVGIGVAD</sequence>
<reference evidence="1" key="1">
    <citation type="journal article" date="2020" name="mSystems">
        <title>Genome- and Community-Level Interaction Insights into Carbon Utilization and Element Cycling Functions of Hydrothermarchaeota in Hydrothermal Sediment.</title>
        <authorList>
            <person name="Zhou Z."/>
            <person name="Liu Y."/>
            <person name="Xu W."/>
            <person name="Pan J."/>
            <person name="Luo Z.H."/>
            <person name="Li M."/>
        </authorList>
    </citation>
    <scope>NUCLEOTIDE SEQUENCE [LARGE SCALE GENOMIC DNA]</scope>
    <source>
        <strain evidence="1">HyVt-443</strain>
    </source>
</reference>
<comment type="caution">
    <text evidence="1">The sequence shown here is derived from an EMBL/GenBank/DDBJ whole genome shotgun (WGS) entry which is preliminary data.</text>
</comment>
<dbReference type="AlphaFoldDB" id="A0A831RR63"/>
<dbReference type="EMBL" id="DRKP01000189">
    <property type="protein sequence ID" value="HEB97751.1"/>
    <property type="molecule type" value="Genomic_DNA"/>
</dbReference>